<dbReference type="InterPro" id="IPR050904">
    <property type="entry name" value="Adhesion/Biosynth-related"/>
</dbReference>
<dbReference type="Proteomes" id="UP000054481">
    <property type="component" value="Unassembled WGS sequence"/>
</dbReference>
<sequence>MRAALTIVVGAAAATAFVVPDVSQWQVPLAASSPATSSLDAEDASWLSSLPSDLSSMLSSASEDLLDAVDSGVGAVQGTYSKLSSELARALSGDDDHPRGTIYQLIRACGHTSKFADAVDKYPHIVDILNATDADRTLFVPTNEAFKHIHDLHHDGHEHEPSKDFIEAALRYHIADGNFPAGRILHRSTLPTTLHEKWLGEEPQRLRTSIGLHGVEVNFYSKVVAANLKATNGVIHAVSHILVPPPTVGRVLTLFPQYFSTLLLAYEKTDFVNYIHHVQMTGSTVWAPSNYAWKRLGVRTNAFLFNTEKGRKYLRALLKYQISPNATFYSDAFYDKTGEEKKKGVERHHWDLPTLLGKARVSVDSVEFAGFSAIRVNGFAHITVRDGISKNGVIQVLDSVLIPPCKKSHAAKGGEIEVDDLKARLEPYLEHEETSEL</sequence>
<accession>A0A0F7ZKJ5</accession>
<gene>
    <name evidence="3" type="ORF">HIM_05232</name>
</gene>
<evidence type="ECO:0000256" key="1">
    <source>
        <dbReference type="SAM" id="SignalP"/>
    </source>
</evidence>
<organism evidence="3 4">
    <name type="scientific">Hirsutella minnesotensis 3608</name>
    <dbReference type="NCBI Taxonomy" id="1043627"/>
    <lineage>
        <taxon>Eukaryota</taxon>
        <taxon>Fungi</taxon>
        <taxon>Dikarya</taxon>
        <taxon>Ascomycota</taxon>
        <taxon>Pezizomycotina</taxon>
        <taxon>Sordariomycetes</taxon>
        <taxon>Hypocreomycetidae</taxon>
        <taxon>Hypocreales</taxon>
        <taxon>Ophiocordycipitaceae</taxon>
        <taxon>Hirsutella</taxon>
    </lineage>
</organism>
<dbReference type="SUPFAM" id="SSF82153">
    <property type="entry name" value="FAS1 domain"/>
    <property type="match status" value="2"/>
</dbReference>
<proteinExistence type="predicted"/>
<feature type="domain" description="FAS1" evidence="2">
    <location>
        <begin position="245"/>
        <end position="401"/>
    </location>
</feature>
<evidence type="ECO:0000259" key="2">
    <source>
        <dbReference type="PROSITE" id="PS50213"/>
    </source>
</evidence>
<feature type="domain" description="FAS1" evidence="2">
    <location>
        <begin position="99"/>
        <end position="242"/>
    </location>
</feature>
<protein>
    <recommendedName>
        <fullName evidence="2">FAS1 domain-containing protein</fullName>
    </recommendedName>
</protein>
<dbReference type="AlphaFoldDB" id="A0A0F7ZKJ5"/>
<evidence type="ECO:0000313" key="3">
    <source>
        <dbReference type="EMBL" id="KJZ75306.1"/>
    </source>
</evidence>
<dbReference type="Pfam" id="PF02469">
    <property type="entry name" value="Fasciclin"/>
    <property type="match status" value="2"/>
</dbReference>
<name>A0A0F7ZKJ5_9HYPO</name>
<dbReference type="Gene3D" id="2.30.180.10">
    <property type="entry name" value="FAS1 domain"/>
    <property type="match status" value="2"/>
</dbReference>
<feature type="signal peptide" evidence="1">
    <location>
        <begin position="1"/>
        <end position="16"/>
    </location>
</feature>
<dbReference type="PANTHER" id="PTHR10900:SF125">
    <property type="entry name" value="FAS1 DOMAIN-CONTAINING PROTEIN YLR001C"/>
    <property type="match status" value="1"/>
</dbReference>
<keyword evidence="1" id="KW-0732">Signal</keyword>
<dbReference type="EMBL" id="KQ030518">
    <property type="protein sequence ID" value="KJZ75306.1"/>
    <property type="molecule type" value="Genomic_DNA"/>
</dbReference>
<evidence type="ECO:0000313" key="4">
    <source>
        <dbReference type="Proteomes" id="UP000054481"/>
    </source>
</evidence>
<dbReference type="InterPro" id="IPR000782">
    <property type="entry name" value="FAS1_domain"/>
</dbReference>
<dbReference type="InterPro" id="IPR036378">
    <property type="entry name" value="FAS1_dom_sf"/>
</dbReference>
<reference evidence="3 4" key="1">
    <citation type="journal article" date="2014" name="Genome Biol. Evol.">
        <title>Comparative genomics and transcriptomics analyses reveal divergent lifestyle features of nematode endoparasitic fungus Hirsutella minnesotensis.</title>
        <authorList>
            <person name="Lai Y."/>
            <person name="Liu K."/>
            <person name="Zhang X."/>
            <person name="Zhang X."/>
            <person name="Li K."/>
            <person name="Wang N."/>
            <person name="Shu C."/>
            <person name="Wu Y."/>
            <person name="Wang C."/>
            <person name="Bushley K.E."/>
            <person name="Xiang M."/>
            <person name="Liu X."/>
        </authorList>
    </citation>
    <scope>NUCLEOTIDE SEQUENCE [LARGE SCALE GENOMIC DNA]</scope>
    <source>
        <strain evidence="3 4">3608</strain>
    </source>
</reference>
<dbReference type="SMART" id="SM00554">
    <property type="entry name" value="FAS1"/>
    <property type="match status" value="2"/>
</dbReference>
<dbReference type="PROSITE" id="PS50213">
    <property type="entry name" value="FAS1"/>
    <property type="match status" value="2"/>
</dbReference>
<dbReference type="PANTHER" id="PTHR10900">
    <property type="entry name" value="PERIOSTIN-RELATED"/>
    <property type="match status" value="1"/>
</dbReference>
<feature type="chain" id="PRO_5002525817" description="FAS1 domain-containing protein" evidence="1">
    <location>
        <begin position="17"/>
        <end position="437"/>
    </location>
</feature>
<keyword evidence="4" id="KW-1185">Reference proteome</keyword>
<dbReference type="OrthoDB" id="7700931at2759"/>